<name>A0A2S1QZJ2_9FLAO</name>
<evidence type="ECO:0000313" key="5">
    <source>
        <dbReference type="Proteomes" id="UP000244929"/>
    </source>
</evidence>
<evidence type="ECO:0000256" key="1">
    <source>
        <dbReference type="ARBA" id="ARBA00022729"/>
    </source>
</evidence>
<dbReference type="InterPro" id="IPR026444">
    <property type="entry name" value="Secre_tail"/>
</dbReference>
<dbReference type="AlphaFoldDB" id="A0A2S1QZJ2"/>
<evidence type="ECO:0000256" key="2">
    <source>
        <dbReference type="SAM" id="SignalP"/>
    </source>
</evidence>
<dbReference type="InterPro" id="IPR052918">
    <property type="entry name" value="Motility_Chemotaxis_Reg"/>
</dbReference>
<dbReference type="Proteomes" id="UP000244929">
    <property type="component" value="Chromosome"/>
</dbReference>
<dbReference type="Gene3D" id="2.120.10.30">
    <property type="entry name" value="TolB, C-terminal domain"/>
    <property type="match status" value="1"/>
</dbReference>
<feature type="signal peptide" evidence="2">
    <location>
        <begin position="1"/>
        <end position="30"/>
    </location>
</feature>
<dbReference type="Pfam" id="PF18962">
    <property type="entry name" value="Por_Secre_tail"/>
    <property type="match status" value="1"/>
</dbReference>
<feature type="domain" description="Secretion system C-terminal sorting" evidence="3">
    <location>
        <begin position="465"/>
        <end position="524"/>
    </location>
</feature>
<organism evidence="4 5">
    <name type="scientific">Flavobacterium album</name>
    <dbReference type="NCBI Taxonomy" id="2175091"/>
    <lineage>
        <taxon>Bacteria</taxon>
        <taxon>Pseudomonadati</taxon>
        <taxon>Bacteroidota</taxon>
        <taxon>Flavobacteriia</taxon>
        <taxon>Flavobacteriales</taxon>
        <taxon>Flavobacteriaceae</taxon>
        <taxon>Flavobacterium</taxon>
    </lineage>
</organism>
<evidence type="ECO:0000313" key="4">
    <source>
        <dbReference type="EMBL" id="AWH85784.1"/>
    </source>
</evidence>
<dbReference type="PANTHER" id="PTHR35580">
    <property type="entry name" value="CELL SURFACE GLYCOPROTEIN (S-LAYER PROTEIN)-LIKE PROTEIN"/>
    <property type="match status" value="1"/>
</dbReference>
<dbReference type="KEGG" id="falb:HYN59_11980"/>
<sequence length="531" mass="58066">MYTIPIFGKKIIMKKIFYSALLLTTMAAQSQTFQWLETPAIELDLNPGMVGYSVANDPSGNVYFTGFKSQPYAYNDLMGNLYYNKYDSNGQLLFSKEIGGKACNHNLAADSQGNIIMELGYVGTITIDGLTISTVEQGDHFVLAKFNAQGNLLWHKLIISEEEFTWTSELRALHIDAQDNIYIGYDNYGTSYIDKYSPDGTKVQSIVQQHVNRVTSVSVDSDGNIYAAGACADNMATFAGVQMPSPFAYNTYVVKYSPQGVYQWMQYTENITCTSAQVVARTPYEIYYSSDLFGPYAFEGIAAEGPDGNGFEDFFLARLNAAGDYEWVREVPGEGKAIPGNRNFLRLDNDGNIYFTGQTGGNINWGNGIATETPLMGNQALVLKYSPDGVVLMAKTTGGNGYNRADGISADANGNIYIAGMANNTAFFDTLEHEAGPFDTYPYLAKISNTTTGTGDFDAKEKVIVYPNPAKDNIYLSGIDGKVQGNIINMLGQTVTAFETGVNSPIAVQQLPVGTYFIKAEGLQSVKFIKN</sequence>
<accession>A0A2S1QZJ2</accession>
<gene>
    <name evidence="4" type="ORF">HYN59_11980</name>
</gene>
<dbReference type="Gene3D" id="2.80.10.50">
    <property type="match status" value="1"/>
</dbReference>
<feature type="chain" id="PRO_5015757660" description="Secretion system C-terminal sorting domain-containing protein" evidence="2">
    <location>
        <begin position="31"/>
        <end position="531"/>
    </location>
</feature>
<proteinExistence type="predicted"/>
<keyword evidence="5" id="KW-1185">Reference proteome</keyword>
<dbReference type="NCBIfam" id="TIGR04183">
    <property type="entry name" value="Por_Secre_tail"/>
    <property type="match status" value="1"/>
</dbReference>
<evidence type="ECO:0000259" key="3">
    <source>
        <dbReference type="Pfam" id="PF18962"/>
    </source>
</evidence>
<keyword evidence="1 2" id="KW-0732">Signal</keyword>
<dbReference type="SUPFAM" id="SSF101898">
    <property type="entry name" value="NHL repeat"/>
    <property type="match status" value="1"/>
</dbReference>
<protein>
    <recommendedName>
        <fullName evidence="3">Secretion system C-terminal sorting domain-containing protein</fullName>
    </recommendedName>
</protein>
<dbReference type="InterPro" id="IPR011042">
    <property type="entry name" value="6-blade_b-propeller_TolB-like"/>
</dbReference>
<dbReference type="PANTHER" id="PTHR35580:SF1">
    <property type="entry name" value="PHYTASE-LIKE DOMAIN-CONTAINING PROTEIN"/>
    <property type="match status" value="1"/>
</dbReference>
<reference evidence="4 5" key="1">
    <citation type="submission" date="2018-04" db="EMBL/GenBank/DDBJ databases">
        <title>Genome sequencing of Flavobacterium sp. HYN0059.</title>
        <authorList>
            <person name="Yi H."/>
            <person name="Baek C."/>
        </authorList>
    </citation>
    <scope>NUCLEOTIDE SEQUENCE [LARGE SCALE GENOMIC DNA]</scope>
    <source>
        <strain evidence="4 5">HYN0059</strain>
    </source>
</reference>
<dbReference type="EMBL" id="CP029186">
    <property type="protein sequence ID" value="AWH85784.1"/>
    <property type="molecule type" value="Genomic_DNA"/>
</dbReference>